<accession>A0ACB5U7U2</accession>
<evidence type="ECO:0000313" key="1">
    <source>
        <dbReference type="EMBL" id="GMF04206.1"/>
    </source>
</evidence>
<name>A0ACB5U7U2_CANBO</name>
<keyword evidence="2" id="KW-1185">Reference proteome</keyword>
<comment type="caution">
    <text evidence="1">The sequence shown here is derived from an EMBL/GenBank/DDBJ whole genome shotgun (WGS) entry which is preliminary data.</text>
</comment>
<evidence type="ECO:0000313" key="2">
    <source>
        <dbReference type="Proteomes" id="UP001165101"/>
    </source>
</evidence>
<dbReference type="EMBL" id="BSXV01006767">
    <property type="protein sequence ID" value="GMF04206.1"/>
    <property type="molecule type" value="Genomic_DNA"/>
</dbReference>
<sequence length="118" mass="12520">MFWLCQWIHIHHPDGFTTGSVDVTEALEIVVTPAATTTSTSLCFTCASEYTSTTQTVITTGSVDVTEALEIVVTPAATTTSTSLCFTCASEYTSTTQTVITTRSVDATEALEIVVVTV</sequence>
<organism evidence="1 2">
    <name type="scientific">Candida boidinii</name>
    <name type="common">Yeast</name>
    <dbReference type="NCBI Taxonomy" id="5477"/>
    <lineage>
        <taxon>Eukaryota</taxon>
        <taxon>Fungi</taxon>
        <taxon>Dikarya</taxon>
        <taxon>Ascomycota</taxon>
        <taxon>Saccharomycotina</taxon>
        <taxon>Pichiomycetes</taxon>
        <taxon>Pichiales</taxon>
        <taxon>Pichiaceae</taxon>
        <taxon>Ogataea</taxon>
        <taxon>Ogataea/Candida clade</taxon>
    </lineage>
</organism>
<protein>
    <submittedName>
        <fullName evidence="1">Unnamed protein product</fullName>
    </submittedName>
</protein>
<proteinExistence type="predicted"/>
<dbReference type="Proteomes" id="UP001165101">
    <property type="component" value="Unassembled WGS sequence"/>
</dbReference>
<gene>
    <name evidence="1" type="ORF">Cboi01_000645000</name>
</gene>
<reference evidence="1" key="1">
    <citation type="submission" date="2023-04" db="EMBL/GenBank/DDBJ databases">
        <title>Candida boidinii NBRC 1967.</title>
        <authorList>
            <person name="Ichikawa N."/>
            <person name="Sato H."/>
            <person name="Tonouchi N."/>
        </authorList>
    </citation>
    <scope>NUCLEOTIDE SEQUENCE</scope>
    <source>
        <strain evidence="1">NBRC 1967</strain>
    </source>
</reference>